<protein>
    <submittedName>
        <fullName evidence="1">Uncharacterized protein</fullName>
    </submittedName>
</protein>
<comment type="caution">
    <text evidence="1">The sequence shown here is derived from an EMBL/GenBank/DDBJ whole genome shotgun (WGS) entry which is preliminary data.</text>
</comment>
<keyword evidence="2" id="KW-1185">Reference proteome</keyword>
<name>A0A7X3LSI8_9HYPH</name>
<dbReference type="Proteomes" id="UP000433101">
    <property type="component" value="Unassembled WGS sequence"/>
</dbReference>
<sequence>MAKEDRETFTLPEDQLAVTVGGSGIAQSSVDDSKYSIWVGEVELGGRKAVWVELIDEYGEVVYDSEVNRNETHLLPDGRAIVVRALDEGASDEPKVAKVDQSRIAPDARLVVTRRVVDFEGTPAQTAIEFIEEKPQQEKTALIALAEFGNSVWAAVIGAFESAADGVRVAWDWLFGTANA</sequence>
<evidence type="ECO:0000313" key="2">
    <source>
        <dbReference type="Proteomes" id="UP000433101"/>
    </source>
</evidence>
<accession>A0A7X3LSI8</accession>
<gene>
    <name evidence="1" type="ORF">GR183_05230</name>
</gene>
<evidence type="ECO:0000313" key="1">
    <source>
        <dbReference type="EMBL" id="MXN64298.1"/>
    </source>
</evidence>
<organism evidence="1 2">
    <name type="scientific">Stappia sediminis</name>
    <dbReference type="NCBI Taxonomy" id="2692190"/>
    <lineage>
        <taxon>Bacteria</taxon>
        <taxon>Pseudomonadati</taxon>
        <taxon>Pseudomonadota</taxon>
        <taxon>Alphaproteobacteria</taxon>
        <taxon>Hyphomicrobiales</taxon>
        <taxon>Stappiaceae</taxon>
        <taxon>Stappia</taxon>
    </lineage>
</organism>
<dbReference type="AlphaFoldDB" id="A0A7X3LSI8"/>
<proteinExistence type="predicted"/>
<reference evidence="1 2" key="1">
    <citation type="submission" date="2019-12" db="EMBL/GenBank/DDBJ databases">
        <authorList>
            <person name="Li M."/>
        </authorList>
    </citation>
    <scope>NUCLEOTIDE SEQUENCE [LARGE SCALE GENOMIC DNA]</scope>
    <source>
        <strain evidence="1 2">GBMRC 2046</strain>
    </source>
</reference>
<dbReference type="EMBL" id="WUMV01000002">
    <property type="protein sequence ID" value="MXN64298.1"/>
    <property type="molecule type" value="Genomic_DNA"/>
</dbReference>